<gene>
    <name evidence="2" type="ORF">H5410_056540</name>
</gene>
<feature type="compositionally biased region" description="Polar residues" evidence="1">
    <location>
        <begin position="219"/>
        <end position="229"/>
    </location>
</feature>
<evidence type="ECO:0000313" key="2">
    <source>
        <dbReference type="EMBL" id="KAG5576406.1"/>
    </source>
</evidence>
<accession>A0A9J5WND3</accession>
<sequence>LSNGAGWSRQANRPIVKVKGASEWKFFKDVRQDISYGVVHESLGDPDFRRHLCQKNLCTSIKTLFMDPVGPDRHTGPFLWSNDPRSGNISWTSIKTLAMEMVGPMGKSTHFQNQKNSAADLRYRASCFRWSSQHVFSRSNVPEAGKPPVLLIFRQLLPLGKPTHFQGQTSPEADICQDLNYGAVWSRWETRPIFKVKRFSERTLAMEQVNPDGQIGLFSRSNEPRSGQNEGLPAQRIV</sequence>
<dbReference type="Proteomes" id="UP000824120">
    <property type="component" value="Chromosome 11"/>
</dbReference>
<evidence type="ECO:0000256" key="1">
    <source>
        <dbReference type="SAM" id="MobiDB-lite"/>
    </source>
</evidence>
<evidence type="ECO:0000313" key="3">
    <source>
        <dbReference type="Proteomes" id="UP000824120"/>
    </source>
</evidence>
<feature type="region of interest" description="Disordered" evidence="1">
    <location>
        <begin position="215"/>
        <end position="238"/>
    </location>
</feature>
<feature type="non-terminal residue" evidence="2">
    <location>
        <position position="238"/>
    </location>
</feature>
<keyword evidence="3" id="KW-1185">Reference proteome</keyword>
<dbReference type="AlphaFoldDB" id="A0A9J5WND3"/>
<reference evidence="2 3" key="1">
    <citation type="submission" date="2020-09" db="EMBL/GenBank/DDBJ databases">
        <title>De no assembly of potato wild relative species, Solanum commersonii.</title>
        <authorList>
            <person name="Cho K."/>
        </authorList>
    </citation>
    <scope>NUCLEOTIDE SEQUENCE [LARGE SCALE GENOMIC DNA]</scope>
    <source>
        <strain evidence="2">LZ3.2</strain>
        <tissue evidence="2">Leaf</tissue>
    </source>
</reference>
<proteinExistence type="predicted"/>
<comment type="caution">
    <text evidence="2">The sequence shown here is derived from an EMBL/GenBank/DDBJ whole genome shotgun (WGS) entry which is preliminary data.</text>
</comment>
<name>A0A9J5WND3_SOLCO</name>
<protein>
    <submittedName>
        <fullName evidence="2">Uncharacterized protein</fullName>
    </submittedName>
</protein>
<dbReference type="EMBL" id="JACXVP010000011">
    <property type="protein sequence ID" value="KAG5576406.1"/>
    <property type="molecule type" value="Genomic_DNA"/>
</dbReference>
<organism evidence="2 3">
    <name type="scientific">Solanum commersonii</name>
    <name type="common">Commerson's wild potato</name>
    <name type="synonym">Commerson's nightshade</name>
    <dbReference type="NCBI Taxonomy" id="4109"/>
    <lineage>
        <taxon>Eukaryota</taxon>
        <taxon>Viridiplantae</taxon>
        <taxon>Streptophyta</taxon>
        <taxon>Embryophyta</taxon>
        <taxon>Tracheophyta</taxon>
        <taxon>Spermatophyta</taxon>
        <taxon>Magnoliopsida</taxon>
        <taxon>eudicotyledons</taxon>
        <taxon>Gunneridae</taxon>
        <taxon>Pentapetalae</taxon>
        <taxon>asterids</taxon>
        <taxon>lamiids</taxon>
        <taxon>Solanales</taxon>
        <taxon>Solanaceae</taxon>
        <taxon>Solanoideae</taxon>
        <taxon>Solaneae</taxon>
        <taxon>Solanum</taxon>
    </lineage>
</organism>